<proteinExistence type="predicted"/>
<name>A0A1D4H2T6_9STAP</name>
<dbReference type="Proteomes" id="UP000095768">
    <property type="component" value="Unassembled WGS sequence"/>
</dbReference>
<sequence length="68" mass="7516">MKHDRLTHILLLIVGLLFLLNGAMAFDNTLAMLTVSLVLIIFGLGITTIAIRLMLSNQAKKQHKSNSK</sequence>
<gene>
    <name evidence="3" type="ORF">SAMEA2297795_00336</name>
    <name evidence="2" type="ORF">SAMEA2297796_00289</name>
</gene>
<protein>
    <submittedName>
        <fullName evidence="3">Uncharacterized protein</fullName>
    </submittedName>
</protein>
<keyword evidence="1" id="KW-1133">Transmembrane helix</keyword>
<evidence type="ECO:0000256" key="1">
    <source>
        <dbReference type="SAM" id="Phobius"/>
    </source>
</evidence>
<evidence type="ECO:0000313" key="4">
    <source>
        <dbReference type="Proteomes" id="UP000095412"/>
    </source>
</evidence>
<dbReference type="AlphaFoldDB" id="A0A1D4H2T6"/>
<accession>A0A1D4H2T6</accession>
<evidence type="ECO:0000313" key="2">
    <source>
        <dbReference type="EMBL" id="SCS31451.1"/>
    </source>
</evidence>
<organism evidence="3 5">
    <name type="scientific">Staphylococcus caeli</name>
    <dbReference type="NCBI Taxonomy" id="2201815"/>
    <lineage>
        <taxon>Bacteria</taxon>
        <taxon>Bacillati</taxon>
        <taxon>Bacillota</taxon>
        <taxon>Bacilli</taxon>
        <taxon>Bacillales</taxon>
        <taxon>Staphylococcaceae</taxon>
        <taxon>Staphylococcus</taxon>
    </lineage>
</organism>
<reference evidence="2 4" key="2">
    <citation type="submission" date="2016-09" db="EMBL/GenBank/DDBJ databases">
        <authorList>
            <consortium name="Pathogen Informatics"/>
            <person name="Sun Q."/>
            <person name="Inoue M."/>
        </authorList>
    </citation>
    <scope>NUCLEOTIDE SEQUENCE [LARGE SCALE GENOMIC DNA]</scope>
    <source>
        <strain evidence="2 4">82C</strain>
    </source>
</reference>
<dbReference type="Proteomes" id="UP000095412">
    <property type="component" value="Unassembled WGS sequence"/>
</dbReference>
<evidence type="ECO:0000313" key="5">
    <source>
        <dbReference type="Proteomes" id="UP000095768"/>
    </source>
</evidence>
<dbReference type="RefSeq" id="WP_069994432.1">
    <property type="nucleotide sequence ID" value="NZ_FMPG01000001.1"/>
</dbReference>
<reference evidence="3 5" key="1">
    <citation type="submission" date="2016-09" db="EMBL/GenBank/DDBJ databases">
        <authorList>
            <consortium name="Pathogen Informatics"/>
        </authorList>
    </citation>
    <scope>NUCLEOTIDE SEQUENCE [LARGE SCALE GENOMIC DNA]</scope>
    <source>
        <strain evidence="3 5">82B</strain>
    </source>
</reference>
<keyword evidence="4" id="KW-1185">Reference proteome</keyword>
<keyword evidence="1" id="KW-0812">Transmembrane</keyword>
<dbReference type="EMBL" id="FMPG01000001">
    <property type="protein sequence ID" value="SCS36075.1"/>
    <property type="molecule type" value="Genomic_DNA"/>
</dbReference>
<feature type="transmembrane region" description="Helical" evidence="1">
    <location>
        <begin position="35"/>
        <end position="55"/>
    </location>
</feature>
<keyword evidence="1" id="KW-0472">Membrane</keyword>
<evidence type="ECO:0000313" key="3">
    <source>
        <dbReference type="EMBL" id="SCS36075.1"/>
    </source>
</evidence>
<dbReference type="EMBL" id="FMPI01000001">
    <property type="protein sequence ID" value="SCS31451.1"/>
    <property type="molecule type" value="Genomic_DNA"/>
</dbReference>